<proteinExistence type="predicted"/>
<dbReference type="Pfam" id="PF13730">
    <property type="entry name" value="HTH_36"/>
    <property type="match status" value="1"/>
</dbReference>
<dbReference type="Proteomes" id="UP000077271">
    <property type="component" value="Unassembled WGS sequence"/>
</dbReference>
<dbReference type="EMBL" id="LQWZ01000007">
    <property type="protein sequence ID" value="OAH58645.1"/>
    <property type="molecule type" value="Genomic_DNA"/>
</dbReference>
<dbReference type="AlphaFoldDB" id="A0A177L019"/>
<dbReference type="RefSeq" id="WP_063974487.1">
    <property type="nucleotide sequence ID" value="NZ_LQWZ01000007.1"/>
</dbReference>
<reference evidence="1 2" key="1">
    <citation type="submission" date="2016-01" db="EMBL/GenBank/DDBJ databases">
        <title>Investigation of taxonomic status of Bacillus aminovorans.</title>
        <authorList>
            <person name="Verma A."/>
            <person name="Pal Y."/>
            <person name="Krishnamurthi S."/>
        </authorList>
    </citation>
    <scope>NUCLEOTIDE SEQUENCE [LARGE SCALE GENOMIC DNA]</scope>
    <source>
        <strain evidence="1 2">DSM 4337</strain>
    </source>
</reference>
<gene>
    <name evidence="1" type="ORF">AWH48_16745</name>
</gene>
<comment type="caution">
    <text evidence="1">The sequence shown here is derived from an EMBL/GenBank/DDBJ whole genome shotgun (WGS) entry which is preliminary data.</text>
</comment>
<accession>A0A177L019</accession>
<evidence type="ECO:0000313" key="2">
    <source>
        <dbReference type="Proteomes" id="UP000077271"/>
    </source>
</evidence>
<evidence type="ECO:0000313" key="1">
    <source>
        <dbReference type="EMBL" id="OAH58645.1"/>
    </source>
</evidence>
<protein>
    <submittedName>
        <fullName evidence="1">Uncharacterized protein</fullName>
    </submittedName>
</protein>
<sequence>MTVSTIISFTEFKAMSSYTPYTKNHQEQQSAKLLLLNSVQAAYGERFYRLKEGTRKAIDMMCWFAAEKGFFFASDNYLAERYAVSDKTIRNIAKKLRDHGLIYTIYRRSNTQNGLSAPIHLFTKHPYFCYWKETLNIESFQADFQAENNEIPGESKKEQPKKDSTKYLSFNKNLLKILRKKNRLGITFTPNNVPQLFIKEVKSFFDEAKDIYILWGKALLAYKNFNLANPIEDYTSIAINAFKQTIFAHKHGKIKKDFKGYFYGTLKNMFTYQKREETFKDHPFIFNWLEEQDNIDLGNKNFEKWDKEISC</sequence>
<organism evidence="1 2">
    <name type="scientific">Domibacillus aminovorans</name>
    <dbReference type="NCBI Taxonomy" id="29332"/>
    <lineage>
        <taxon>Bacteria</taxon>
        <taxon>Bacillati</taxon>
        <taxon>Bacillota</taxon>
        <taxon>Bacilli</taxon>
        <taxon>Bacillales</taxon>
        <taxon>Bacillaceae</taxon>
        <taxon>Domibacillus</taxon>
    </lineage>
</organism>
<name>A0A177L019_9BACI</name>
<dbReference type="OrthoDB" id="2697418at2"/>